<gene>
    <name evidence="2" type="ORF">JAAARDRAFT_409073</name>
</gene>
<feature type="transmembrane region" description="Helical" evidence="1">
    <location>
        <begin position="228"/>
        <end position="247"/>
    </location>
</feature>
<dbReference type="Proteomes" id="UP000027265">
    <property type="component" value="Unassembled WGS sequence"/>
</dbReference>
<feature type="transmembrane region" description="Helical" evidence="1">
    <location>
        <begin position="85"/>
        <end position="105"/>
    </location>
</feature>
<sequence>MVNWADPQHLALQAQALGRMDLVLLGAFTWEYLQTLWFEWSLLARKVSFKWAYIPYFIGRYITLVLLATTVSLDTNTHPLNCAAAYRFVNFAGAVGASCATLNLLIRTLVLWRHNKWVRGVLYVALLGHWTLVFMTLVHQRAVWNPMALSCTAIFADRTQLLAQFLYTFIFDLVILILTLVALTRDRSPSKLWLKLYTQGIGYFFVASCASVAPAVLIIMALSPLMDIIAIGPALTISVIASSRAVLSLLDQAVPESTVYVFSYNPARSFC</sequence>
<reference evidence="3" key="1">
    <citation type="journal article" date="2014" name="Proc. Natl. Acad. Sci. U.S.A.">
        <title>Extensive sampling of basidiomycete genomes demonstrates inadequacy of the white-rot/brown-rot paradigm for wood decay fungi.</title>
        <authorList>
            <person name="Riley R."/>
            <person name="Salamov A.A."/>
            <person name="Brown D.W."/>
            <person name="Nagy L.G."/>
            <person name="Floudas D."/>
            <person name="Held B.W."/>
            <person name="Levasseur A."/>
            <person name="Lombard V."/>
            <person name="Morin E."/>
            <person name="Otillar R."/>
            <person name="Lindquist E.A."/>
            <person name="Sun H."/>
            <person name="LaButti K.M."/>
            <person name="Schmutz J."/>
            <person name="Jabbour D."/>
            <person name="Luo H."/>
            <person name="Baker S.E."/>
            <person name="Pisabarro A.G."/>
            <person name="Walton J.D."/>
            <person name="Blanchette R.A."/>
            <person name="Henrissat B."/>
            <person name="Martin F."/>
            <person name="Cullen D."/>
            <person name="Hibbett D.S."/>
            <person name="Grigoriev I.V."/>
        </authorList>
    </citation>
    <scope>NUCLEOTIDE SEQUENCE [LARGE SCALE GENOMIC DNA]</scope>
    <source>
        <strain evidence="3">MUCL 33604</strain>
    </source>
</reference>
<keyword evidence="3" id="KW-1185">Reference proteome</keyword>
<feature type="transmembrane region" description="Helical" evidence="1">
    <location>
        <begin position="52"/>
        <end position="73"/>
    </location>
</feature>
<evidence type="ECO:0000313" key="3">
    <source>
        <dbReference type="Proteomes" id="UP000027265"/>
    </source>
</evidence>
<feature type="transmembrane region" description="Helical" evidence="1">
    <location>
        <begin position="165"/>
        <end position="184"/>
    </location>
</feature>
<name>A0A067PGK7_9AGAM</name>
<keyword evidence="1" id="KW-1133">Transmembrane helix</keyword>
<dbReference type="OrthoDB" id="2742220at2759"/>
<protein>
    <submittedName>
        <fullName evidence="2">Uncharacterized protein</fullName>
    </submittedName>
</protein>
<dbReference type="AlphaFoldDB" id="A0A067PGK7"/>
<evidence type="ECO:0000313" key="2">
    <source>
        <dbReference type="EMBL" id="KDQ54043.1"/>
    </source>
</evidence>
<dbReference type="HOGENOM" id="CLU_059054_0_0_1"/>
<feature type="transmembrane region" description="Helical" evidence="1">
    <location>
        <begin position="22"/>
        <end position="40"/>
    </location>
</feature>
<dbReference type="InParanoid" id="A0A067PGK7"/>
<keyword evidence="1" id="KW-0812">Transmembrane</keyword>
<accession>A0A067PGK7</accession>
<dbReference type="EMBL" id="KL197730">
    <property type="protein sequence ID" value="KDQ54043.1"/>
    <property type="molecule type" value="Genomic_DNA"/>
</dbReference>
<evidence type="ECO:0000256" key="1">
    <source>
        <dbReference type="SAM" id="Phobius"/>
    </source>
</evidence>
<keyword evidence="1" id="KW-0472">Membrane</keyword>
<organism evidence="2 3">
    <name type="scientific">Jaapia argillacea MUCL 33604</name>
    <dbReference type="NCBI Taxonomy" id="933084"/>
    <lineage>
        <taxon>Eukaryota</taxon>
        <taxon>Fungi</taxon>
        <taxon>Dikarya</taxon>
        <taxon>Basidiomycota</taxon>
        <taxon>Agaricomycotina</taxon>
        <taxon>Agaricomycetes</taxon>
        <taxon>Agaricomycetidae</taxon>
        <taxon>Jaapiales</taxon>
        <taxon>Jaapiaceae</taxon>
        <taxon>Jaapia</taxon>
    </lineage>
</organism>
<feature type="transmembrane region" description="Helical" evidence="1">
    <location>
        <begin position="196"/>
        <end position="222"/>
    </location>
</feature>
<proteinExistence type="predicted"/>
<feature type="transmembrane region" description="Helical" evidence="1">
    <location>
        <begin position="117"/>
        <end position="138"/>
    </location>
</feature>